<dbReference type="SUPFAM" id="SSF101386">
    <property type="entry name" value="all-alpha NTP pyrophosphatases"/>
    <property type="match status" value="1"/>
</dbReference>
<organism evidence="1">
    <name type="scientific">Streptomyces sp. NBC_01393</name>
    <dbReference type="NCBI Taxonomy" id="2903851"/>
    <lineage>
        <taxon>Bacteria</taxon>
        <taxon>Bacillati</taxon>
        <taxon>Actinomycetota</taxon>
        <taxon>Actinomycetes</taxon>
        <taxon>Kitasatosporales</taxon>
        <taxon>Streptomycetaceae</taxon>
        <taxon>Streptomyces</taxon>
    </lineage>
</organism>
<dbReference type="Gene3D" id="1.10.3420.10">
    <property type="entry name" value="putative ntp pyrophosphohydrolase like domain"/>
    <property type="match status" value="1"/>
</dbReference>
<accession>A0AAU3IBW5</accession>
<reference evidence="1" key="1">
    <citation type="submission" date="2022-10" db="EMBL/GenBank/DDBJ databases">
        <title>The complete genomes of actinobacterial strains from the NBC collection.</title>
        <authorList>
            <person name="Joergensen T.S."/>
            <person name="Alvarez Arevalo M."/>
            <person name="Sterndorff E.B."/>
            <person name="Faurdal D."/>
            <person name="Vuksanovic O."/>
            <person name="Mourched A.-S."/>
            <person name="Charusanti P."/>
            <person name="Shaw S."/>
            <person name="Blin K."/>
            <person name="Weber T."/>
        </authorList>
    </citation>
    <scope>NUCLEOTIDE SEQUENCE</scope>
    <source>
        <strain evidence="1">NBC_01393</strain>
    </source>
</reference>
<evidence type="ECO:0000313" key="1">
    <source>
        <dbReference type="EMBL" id="WTZ15041.1"/>
    </source>
</evidence>
<gene>
    <name evidence="1" type="ORF">OG699_38130</name>
</gene>
<name>A0AAU3IBW5_9ACTN</name>
<dbReference type="AlphaFoldDB" id="A0AAU3IBW5"/>
<dbReference type="InterPro" id="IPR023292">
    <property type="entry name" value="NTP_PyroPHydrolase-like_dom_sf"/>
</dbReference>
<dbReference type="InterPro" id="IPR021130">
    <property type="entry name" value="PRib-ATP_PPHydrolase-like"/>
</dbReference>
<dbReference type="Pfam" id="PF01503">
    <property type="entry name" value="PRA-PH"/>
    <property type="match status" value="1"/>
</dbReference>
<protein>
    <submittedName>
        <fullName evidence="1">Uncharacterized protein</fullName>
    </submittedName>
</protein>
<sequence>MAALRQWHRAVGEKYFIDRNEAGRDDLIALRSSLIAEEVQEALEALLNHRKAQIMDDFIQASPTSRFLPGRGESAPEAPRWYEALAKELADVLYVIYGTADLLEIPLEAVFAEVHRSNMSKVGPDGQVLRREDGKILKPTNYREADVHGAVTGEWL</sequence>
<dbReference type="EMBL" id="CP109546">
    <property type="protein sequence ID" value="WTZ15041.1"/>
    <property type="molecule type" value="Genomic_DNA"/>
</dbReference>
<proteinExistence type="predicted"/>